<reference evidence="1 2" key="1">
    <citation type="submission" date="2014-03" db="EMBL/GenBank/DDBJ databases">
        <title>Draft Genome Sequences of Four Burkholderia Strains.</title>
        <authorList>
            <person name="Liu X.Y."/>
            <person name="Li C.X."/>
            <person name="Xu J.H."/>
        </authorList>
    </citation>
    <scope>NUCLEOTIDE SEQUENCE [LARGE SCALE GENOMIC DNA]</scope>
    <source>
        <strain evidence="1 2">OP-1</strain>
    </source>
</reference>
<accession>A0A656QFP4</accession>
<proteinExistence type="predicted"/>
<keyword evidence="2" id="KW-1185">Reference proteome</keyword>
<comment type="caution">
    <text evidence="1">The sequence shown here is derived from an EMBL/GenBank/DDBJ whole genome shotgun (WGS) entry which is preliminary data.</text>
</comment>
<sequence>MWVSAHKGFVTLFAAITDALLNKVIHRAVESIGNPKIIGGLQTILMFHFNFSRLGRLVLSNRLARGPAR</sequence>
<evidence type="ECO:0000313" key="1">
    <source>
        <dbReference type="EMBL" id="KDR29298.1"/>
    </source>
</evidence>
<organism evidence="1 2">
    <name type="scientific">Caballeronia zhejiangensis</name>
    <dbReference type="NCBI Taxonomy" id="871203"/>
    <lineage>
        <taxon>Bacteria</taxon>
        <taxon>Pseudomonadati</taxon>
        <taxon>Pseudomonadota</taxon>
        <taxon>Betaproteobacteria</taxon>
        <taxon>Burkholderiales</taxon>
        <taxon>Burkholderiaceae</taxon>
        <taxon>Caballeronia</taxon>
    </lineage>
</organism>
<gene>
    <name evidence="1" type="ORF">BG60_07590</name>
</gene>
<dbReference type="EMBL" id="JFHD01000014">
    <property type="protein sequence ID" value="KDR29298.1"/>
    <property type="molecule type" value="Genomic_DNA"/>
</dbReference>
<dbReference type="AlphaFoldDB" id="A0A656QFP4"/>
<name>A0A656QFP4_9BURK</name>
<dbReference type="Proteomes" id="UP000027451">
    <property type="component" value="Unassembled WGS sequence"/>
</dbReference>
<evidence type="ECO:0000313" key="2">
    <source>
        <dbReference type="Proteomes" id="UP000027451"/>
    </source>
</evidence>
<protein>
    <submittedName>
        <fullName evidence="1">Uncharacterized protein</fullName>
    </submittedName>
</protein>